<dbReference type="InterPro" id="IPR036397">
    <property type="entry name" value="RNaseH_sf"/>
</dbReference>
<dbReference type="OrthoDB" id="417701at2759"/>
<dbReference type="GO" id="GO:0003676">
    <property type="term" value="F:nucleic acid binding"/>
    <property type="evidence" value="ECO:0007669"/>
    <property type="project" value="InterPro"/>
</dbReference>
<feature type="domain" description="Reverse transcriptase Ty1/copia-type" evidence="2">
    <location>
        <begin position="723"/>
        <end position="868"/>
    </location>
</feature>
<proteinExistence type="predicted"/>
<sequence length="1085" mass="118575">MAEKLPAIQRFGGNVFALPRLSFVRKNRGDLNVAAGASDADYQTALSQERSEVELLRSGPVTLDDDGRRAGLEIDEAALGDKGFVDSGREPDYASAEQGVRGEAPKFQILVEAEMLLERDVERIKAKGITEETPSGSAGARGSEGSGVGSSPGSKEALFAEAAKLLQGASAKAIKVGDWSIDEAWLCSAMNASSVEYVLIDSGATNALRYAGGDELREAKSIRVDLASGVTELHVNEFGTLLSPVDCQLILPAGYLVQMGYRISWGKKGCKIRHPKFGELEVFVVKGCPLISKELGMKLLEQYERFKASVRQVKGLKCSEMSESLDLKDLEDYVPSECEPEIDHAGTLFAESGVPGDPNSHDGTNVAAGEPKVLTKTLFLGIPLRSKGGKEVMGQIQALVNRLESYGFPVHRYFSDRAKELRTQPLIQWLRERGIHAAFTAGEDPAGNKAEVVVQHLKQDARKLLRVASLPVEFWPFAVLHASQRNFVQLAETLGIGQAVLLPFGTVLHARRRLKTGHKKHWEARTVPGRYLGVATDCAGGHLVLVQEGSEQRVLLTNTVYPMDATTLPKPKYRLTTKRSPGFAVRAVAAEGHGWPSVFSSDARLLPGGECLGFFLSSEGMEVEIQGLIDEIGREEEFFSSDTNDSDSDFEIEDCVDNCQVDGTAVKILVGDLGPVLKQLPTVSLAEAKSELELWIPSATDEVMSLEVTNKAVERIGVSDIERLVQEGRKVVQVPGKAVLTRKAGIGKRRFRCVACGNYIPSDAHDPTSLYASGVEGLTVRTALGFAAYRGWAALSADIRTAFLHAPLADELESEEVIIVRPPSILVEMKILAPNHRWRVLKALYGLRQAPLAWARFRDKSLRALTFQCGGVWYALRQGISDDSLCFDEIQKLWQLSDPEWIREDGATKFCGLEIQALEGGGYRISQYSYLKELFVRYGITSCVSAPLTQWSDPEDEQPVQLETIREAQAMTGALLWASSKSRPDIAFAVSKLGQFAVKVGTSLHYRGCLLFEKIEACHRTPPAANEILRILFSTAQGGLLVMRQFAYGLRFSICSSDLLLPNEHCALRRTSGRGRPQGSLVVLG</sequence>
<dbReference type="InterPro" id="IPR012337">
    <property type="entry name" value="RNaseH-like_sf"/>
</dbReference>
<dbReference type="InterPro" id="IPR013103">
    <property type="entry name" value="RVT_2"/>
</dbReference>
<keyword evidence="4" id="KW-1185">Reference proteome</keyword>
<name>A0A1Q9DI19_SYMMI</name>
<evidence type="ECO:0000313" key="3">
    <source>
        <dbReference type="EMBL" id="OLP94812.1"/>
    </source>
</evidence>
<dbReference type="SUPFAM" id="SSF53098">
    <property type="entry name" value="Ribonuclease H-like"/>
    <property type="match status" value="1"/>
</dbReference>
<reference evidence="3 4" key="1">
    <citation type="submission" date="2016-02" db="EMBL/GenBank/DDBJ databases">
        <title>Genome analysis of coral dinoflagellate symbionts highlights evolutionary adaptations to a symbiotic lifestyle.</title>
        <authorList>
            <person name="Aranda M."/>
            <person name="Li Y."/>
            <person name="Liew Y.J."/>
            <person name="Baumgarten S."/>
            <person name="Simakov O."/>
            <person name="Wilson M."/>
            <person name="Piel J."/>
            <person name="Ashoor H."/>
            <person name="Bougouffa S."/>
            <person name="Bajic V.B."/>
            <person name="Ryu T."/>
            <person name="Ravasi T."/>
            <person name="Bayer T."/>
            <person name="Micklem G."/>
            <person name="Kim H."/>
            <person name="Bhak J."/>
            <person name="Lajeunesse T.C."/>
            <person name="Voolstra C.R."/>
        </authorList>
    </citation>
    <scope>NUCLEOTIDE SEQUENCE [LARGE SCALE GENOMIC DNA]</scope>
    <source>
        <strain evidence="3 4">CCMP2467</strain>
    </source>
</reference>
<dbReference type="Gene3D" id="3.30.420.10">
    <property type="entry name" value="Ribonuclease H-like superfamily/Ribonuclease H"/>
    <property type="match status" value="1"/>
</dbReference>
<organism evidence="3 4">
    <name type="scientific">Symbiodinium microadriaticum</name>
    <name type="common">Dinoflagellate</name>
    <name type="synonym">Zooxanthella microadriatica</name>
    <dbReference type="NCBI Taxonomy" id="2951"/>
    <lineage>
        <taxon>Eukaryota</taxon>
        <taxon>Sar</taxon>
        <taxon>Alveolata</taxon>
        <taxon>Dinophyceae</taxon>
        <taxon>Suessiales</taxon>
        <taxon>Symbiodiniaceae</taxon>
        <taxon>Symbiodinium</taxon>
    </lineage>
</organism>
<feature type="region of interest" description="Disordered" evidence="1">
    <location>
        <begin position="127"/>
        <end position="153"/>
    </location>
</feature>
<evidence type="ECO:0000259" key="2">
    <source>
        <dbReference type="Pfam" id="PF07727"/>
    </source>
</evidence>
<accession>A0A1Q9DI19</accession>
<protein>
    <submittedName>
        <fullName evidence="3">Putative transposon protein</fullName>
    </submittedName>
</protein>
<dbReference type="Proteomes" id="UP000186817">
    <property type="component" value="Unassembled WGS sequence"/>
</dbReference>
<dbReference type="Pfam" id="PF07727">
    <property type="entry name" value="RVT_2"/>
    <property type="match status" value="1"/>
</dbReference>
<gene>
    <name evidence="3" type="primary">TY5A</name>
    <name evidence="3" type="ORF">AK812_SmicGene23121</name>
</gene>
<dbReference type="AlphaFoldDB" id="A0A1Q9DI19"/>
<evidence type="ECO:0000313" key="4">
    <source>
        <dbReference type="Proteomes" id="UP000186817"/>
    </source>
</evidence>
<comment type="caution">
    <text evidence="3">The sequence shown here is derived from an EMBL/GenBank/DDBJ whole genome shotgun (WGS) entry which is preliminary data.</text>
</comment>
<evidence type="ECO:0000256" key="1">
    <source>
        <dbReference type="SAM" id="MobiDB-lite"/>
    </source>
</evidence>
<dbReference type="EMBL" id="LSRX01000527">
    <property type="protein sequence ID" value="OLP94812.1"/>
    <property type="molecule type" value="Genomic_DNA"/>
</dbReference>